<evidence type="ECO:0000256" key="2">
    <source>
        <dbReference type="ARBA" id="ARBA00009695"/>
    </source>
</evidence>
<comment type="similarity">
    <text evidence="2">Belongs to the RecX family.</text>
</comment>
<dbReference type="GO" id="GO:0005737">
    <property type="term" value="C:cytoplasm"/>
    <property type="evidence" value="ECO:0007669"/>
    <property type="project" value="UniProtKB-SubCell"/>
</dbReference>
<feature type="domain" description="RecX third three-helical" evidence="5">
    <location>
        <begin position="117"/>
        <end position="162"/>
    </location>
</feature>
<dbReference type="Pfam" id="PF21981">
    <property type="entry name" value="RecX_HTH3"/>
    <property type="match status" value="1"/>
</dbReference>
<accession>A2SBU7</accession>
<dbReference type="PANTHER" id="PTHR33602">
    <property type="entry name" value="REGULATORY PROTEIN RECX FAMILY PROTEIN"/>
    <property type="match status" value="1"/>
</dbReference>
<keyword evidence="4" id="KW-0963">Cytoplasm</keyword>
<reference evidence="6 7" key="1">
    <citation type="journal article" date="2007" name="J. Bacteriol.">
        <title>Whole-genome analysis of the methyl tert-butyl ether-degrading beta-proteobacterium Methylibium petroleiphilum PM1.</title>
        <authorList>
            <person name="Kane S.R."/>
            <person name="Chakicherla A.Y."/>
            <person name="Chain P.S.G."/>
            <person name="Schmidt R."/>
            <person name="Shin M.W."/>
            <person name="Legler T.C."/>
            <person name="Scow K.M."/>
            <person name="Larimer F.W."/>
            <person name="Lucas S.M."/>
            <person name="Richardson P.M."/>
            <person name="Hristova K.R."/>
        </authorList>
    </citation>
    <scope>NUCLEOTIDE SEQUENCE [LARGE SCALE GENOMIC DNA]</scope>
    <source>
        <strain evidence="7">ATCC BAA-1232 / LMG 22953 / PM1</strain>
    </source>
</reference>
<organism evidence="6 7">
    <name type="scientific">Methylibium petroleiphilum (strain ATCC BAA-1232 / LMG 22953 / PM1)</name>
    <dbReference type="NCBI Taxonomy" id="420662"/>
    <lineage>
        <taxon>Bacteria</taxon>
        <taxon>Pseudomonadati</taxon>
        <taxon>Pseudomonadota</taxon>
        <taxon>Betaproteobacteria</taxon>
        <taxon>Burkholderiales</taxon>
        <taxon>Sphaerotilaceae</taxon>
        <taxon>Methylibium</taxon>
    </lineage>
</organism>
<comment type="subcellular location">
    <subcellularLocation>
        <location evidence="1">Cytoplasm</location>
    </subcellularLocation>
</comment>
<dbReference type="Gene3D" id="1.10.10.10">
    <property type="entry name" value="Winged helix-like DNA-binding domain superfamily/Winged helix DNA-binding domain"/>
    <property type="match status" value="2"/>
</dbReference>
<dbReference type="GO" id="GO:0006282">
    <property type="term" value="P:regulation of DNA repair"/>
    <property type="evidence" value="ECO:0007669"/>
    <property type="project" value="InterPro"/>
</dbReference>
<dbReference type="PANTHER" id="PTHR33602:SF1">
    <property type="entry name" value="REGULATORY PROTEIN RECX FAMILY PROTEIN"/>
    <property type="match status" value="1"/>
</dbReference>
<dbReference type="HOGENOM" id="CLU_066607_3_1_4"/>
<dbReference type="EMBL" id="CP000555">
    <property type="protein sequence ID" value="ABM93036.1"/>
    <property type="molecule type" value="Genomic_DNA"/>
</dbReference>
<dbReference type="KEGG" id="mpt:Mpe_A0074"/>
<sequence>MVRPAPTLKAKALTYLAQREHSRIELRRKLLSHVDRQRRAAGSSPLSADAPAPALPTEQEVDDLLDWLAAKDLLSADRFIETRVSAREGRFGNLRIHRELAQHGMALDAETAQQLKDSELARARAVWAKRFGTPAVDAADRARQMRFLSARGFSSETVGRVVKSAGRED</sequence>
<dbReference type="STRING" id="420662.Mpe_A0074"/>
<evidence type="ECO:0000256" key="4">
    <source>
        <dbReference type="ARBA" id="ARBA00022490"/>
    </source>
</evidence>
<dbReference type="Proteomes" id="UP000000366">
    <property type="component" value="Chromosome"/>
</dbReference>
<dbReference type="InterPro" id="IPR036388">
    <property type="entry name" value="WH-like_DNA-bd_sf"/>
</dbReference>
<protein>
    <recommendedName>
        <fullName evidence="3">Regulatory protein RecX</fullName>
    </recommendedName>
</protein>
<keyword evidence="7" id="KW-1185">Reference proteome</keyword>
<evidence type="ECO:0000256" key="3">
    <source>
        <dbReference type="ARBA" id="ARBA00018111"/>
    </source>
</evidence>
<dbReference type="RefSeq" id="WP_011827675.1">
    <property type="nucleotide sequence ID" value="NC_008825.1"/>
</dbReference>
<evidence type="ECO:0000313" key="7">
    <source>
        <dbReference type="Proteomes" id="UP000000366"/>
    </source>
</evidence>
<proteinExistence type="inferred from homology"/>
<dbReference type="InterPro" id="IPR003783">
    <property type="entry name" value="Regulatory_RecX"/>
</dbReference>
<evidence type="ECO:0000256" key="1">
    <source>
        <dbReference type="ARBA" id="ARBA00004496"/>
    </source>
</evidence>
<dbReference type="InterPro" id="IPR053925">
    <property type="entry name" value="RecX_HTH_3rd"/>
</dbReference>
<dbReference type="eggNOG" id="COG2137">
    <property type="taxonomic scope" value="Bacteria"/>
</dbReference>
<gene>
    <name evidence="6" type="ordered locus">Mpe_A0074</name>
</gene>
<dbReference type="AlphaFoldDB" id="A2SBU7"/>
<evidence type="ECO:0000313" key="6">
    <source>
        <dbReference type="EMBL" id="ABM93036.1"/>
    </source>
</evidence>
<evidence type="ECO:0000259" key="5">
    <source>
        <dbReference type="Pfam" id="PF21981"/>
    </source>
</evidence>
<name>A2SBU7_METPP</name>